<dbReference type="EMBL" id="JAWDJX010000031">
    <property type="protein sequence ID" value="KAK3050553.1"/>
    <property type="molecule type" value="Genomic_DNA"/>
</dbReference>
<feature type="compositionally biased region" description="Polar residues" evidence="1">
    <location>
        <begin position="7"/>
        <end position="17"/>
    </location>
</feature>
<dbReference type="Proteomes" id="UP001271007">
    <property type="component" value="Unassembled WGS sequence"/>
</dbReference>
<evidence type="ECO:0000313" key="2">
    <source>
        <dbReference type="EMBL" id="KAK3050553.1"/>
    </source>
</evidence>
<keyword evidence="3" id="KW-1185">Reference proteome</keyword>
<feature type="region of interest" description="Disordered" evidence="1">
    <location>
        <begin position="1"/>
        <end position="34"/>
    </location>
</feature>
<proteinExistence type="predicted"/>
<evidence type="ECO:0000313" key="3">
    <source>
        <dbReference type="Proteomes" id="UP001271007"/>
    </source>
</evidence>
<comment type="caution">
    <text evidence="2">The sequence shown here is derived from an EMBL/GenBank/DDBJ whole genome shotgun (WGS) entry which is preliminary data.</text>
</comment>
<accession>A0AAJ0DB47</accession>
<organism evidence="2 3">
    <name type="scientific">Extremus antarcticus</name>
    <dbReference type="NCBI Taxonomy" id="702011"/>
    <lineage>
        <taxon>Eukaryota</taxon>
        <taxon>Fungi</taxon>
        <taxon>Dikarya</taxon>
        <taxon>Ascomycota</taxon>
        <taxon>Pezizomycotina</taxon>
        <taxon>Dothideomycetes</taxon>
        <taxon>Dothideomycetidae</taxon>
        <taxon>Mycosphaerellales</taxon>
        <taxon>Extremaceae</taxon>
        <taxon>Extremus</taxon>
    </lineage>
</organism>
<name>A0AAJ0DB47_9PEZI</name>
<evidence type="ECO:0000256" key="1">
    <source>
        <dbReference type="SAM" id="MobiDB-lite"/>
    </source>
</evidence>
<gene>
    <name evidence="2" type="ORF">LTR09_008193</name>
</gene>
<feature type="region of interest" description="Disordered" evidence="1">
    <location>
        <begin position="77"/>
        <end position="108"/>
    </location>
</feature>
<sequence length="440" mass="49236">MAHPHNTVKQAQVSRSFASERQHAASSEACTYGPGMESVLGKAEGEVTDGATSRPPKFENALISCLDQRRFEEIRASMADDPEDDGEEEQSKGGLRGRLNRRAGKAQEVGATKIEESNLLMGDVLDGLQGLKIATKATVATKAPSNFSGLLKDLKLDFEMPAFRHTVAPPRKTLQPDLLRPLADKALENSTKGASVDPDAIMPNKFPTSTVLPGFQFRPRNALGPEEQLIEVLNAMASTSKNVFFEPALTFEQMAQHIHSIFAAAETALRDHFISLPQEKLVHLLTCVKEPNNPIPRLCLDFHHIAQFLEMGREGWDIVLLPDNFFLDVEPLLERVIKHTETLCTREGCGHLRRFMADPLGVVQKKLESKRRERYMLWEQSKARFEREARMEARKKVGDVEDAVWARRALGIDEKEARLSSEVVHGREMAKCRAKRRIGT</sequence>
<protein>
    <submittedName>
        <fullName evidence="2">Uncharacterized protein</fullName>
    </submittedName>
</protein>
<reference evidence="2" key="1">
    <citation type="submission" date="2023-04" db="EMBL/GenBank/DDBJ databases">
        <title>Black Yeasts Isolated from many extreme environments.</title>
        <authorList>
            <person name="Coleine C."/>
            <person name="Stajich J.E."/>
            <person name="Selbmann L."/>
        </authorList>
    </citation>
    <scope>NUCLEOTIDE SEQUENCE</scope>
    <source>
        <strain evidence="2">CCFEE 5312</strain>
    </source>
</reference>
<dbReference type="AlphaFoldDB" id="A0AAJ0DB47"/>